<dbReference type="InterPro" id="IPR011527">
    <property type="entry name" value="ABC1_TM_dom"/>
</dbReference>
<dbReference type="InterPro" id="IPR036640">
    <property type="entry name" value="ABC1_TM_sf"/>
</dbReference>
<keyword evidence="7" id="KW-0999">Mitochondrion inner membrane</keyword>
<dbReference type="GO" id="GO:0005524">
    <property type="term" value="F:ATP binding"/>
    <property type="evidence" value="ECO:0007669"/>
    <property type="project" value="UniProtKB-KW"/>
</dbReference>
<name>A0A1D1W6S4_RAMVA</name>
<keyword evidence="6" id="KW-0547">Nucleotide-binding</keyword>
<dbReference type="OrthoDB" id="6500128at2759"/>
<dbReference type="SUPFAM" id="SSF90123">
    <property type="entry name" value="ABC transporter transmembrane region"/>
    <property type="match status" value="1"/>
</dbReference>
<dbReference type="PROSITE" id="PS50929">
    <property type="entry name" value="ABC_TM1F"/>
    <property type="match status" value="1"/>
</dbReference>
<proteinExistence type="inferred from homology"/>
<dbReference type="AlphaFoldDB" id="A0A1D1W6S4"/>
<comment type="subcellular location">
    <subcellularLocation>
        <location evidence="1">Mitochondrion inner membrane</location>
        <topology evidence="1">Multi-pass membrane protein</topology>
    </subcellularLocation>
</comment>
<dbReference type="PANTHER" id="PTHR43394:SF17">
    <property type="entry name" value="MITOCHONDRIAL POTASSIUM CHANNEL ATP-BINDING SUBUNIT"/>
    <property type="match status" value="1"/>
</dbReference>
<dbReference type="GO" id="GO:0015421">
    <property type="term" value="F:ABC-type oligopeptide transporter activity"/>
    <property type="evidence" value="ECO:0007669"/>
    <property type="project" value="TreeGrafter"/>
</dbReference>
<evidence type="ECO:0000256" key="1">
    <source>
        <dbReference type="ARBA" id="ARBA00004448"/>
    </source>
</evidence>
<keyword evidence="9" id="KW-0809">Transit peptide</keyword>
<evidence type="ECO:0000313" key="22">
    <source>
        <dbReference type="Proteomes" id="UP000186922"/>
    </source>
</evidence>
<dbReference type="Gene3D" id="3.40.50.300">
    <property type="entry name" value="P-loop containing nucleotide triphosphate hydrolases"/>
    <property type="match status" value="1"/>
</dbReference>
<evidence type="ECO:0000256" key="6">
    <source>
        <dbReference type="ARBA" id="ARBA00022741"/>
    </source>
</evidence>
<dbReference type="InterPro" id="IPR039421">
    <property type="entry name" value="Type_1_exporter"/>
</dbReference>
<keyword evidence="3" id="KW-0813">Transport</keyword>
<sequence>MAALLLIGLPAMAGLGNKLGESLRTVSKEAQAQAAHATDVAEEALSNVRTVRGFAAEDTEIHLYNDEVQKFVRLNSNLGIGIGIFQALSNLAVNGAVIGVIYVGGSFLAEGKLLPGDLMSFMVTSQAIQRSIANLSMLYGQVVNGMSSGARVFEFIKLKPTVSLIGGLKIPYHSLKGSIELQHVGFSYPTRKDTTILNDLNLQIPDGHVVALCGPSGSGKSTIAALLERFYDPIQGRITLDGVDIRQLDPSWLRGRVIGYISQEPTLFATSIIENIRYGRPDATDAEVHEAAKAANAHDFITEFPKGYQTVLGERGVTVSGGQKQRIAIARALLKNPSILILDEATSALDSESEKFVQDALDLAAKGRTVLVIAHRLSTIQNATAIALIVNGKIHEYGSHQKLMEKRGLYWQFVQHQSVNR</sequence>
<dbReference type="SUPFAM" id="SSF52540">
    <property type="entry name" value="P-loop containing nucleoside triphosphate hydrolases"/>
    <property type="match status" value="1"/>
</dbReference>
<evidence type="ECO:0000259" key="19">
    <source>
        <dbReference type="PROSITE" id="PS50893"/>
    </source>
</evidence>
<dbReference type="EMBL" id="BDGG01000020">
    <property type="protein sequence ID" value="GAV09120.1"/>
    <property type="molecule type" value="Genomic_DNA"/>
</dbReference>
<dbReference type="SMART" id="SM00382">
    <property type="entry name" value="AAA"/>
    <property type="match status" value="1"/>
</dbReference>
<evidence type="ECO:0000256" key="4">
    <source>
        <dbReference type="ARBA" id="ARBA00022538"/>
    </source>
</evidence>
<dbReference type="InterPro" id="IPR003593">
    <property type="entry name" value="AAA+_ATPase"/>
</dbReference>
<evidence type="ECO:0000256" key="11">
    <source>
        <dbReference type="ARBA" id="ARBA00022989"/>
    </source>
</evidence>
<evidence type="ECO:0000256" key="7">
    <source>
        <dbReference type="ARBA" id="ARBA00022792"/>
    </source>
</evidence>
<evidence type="ECO:0000313" key="21">
    <source>
        <dbReference type="EMBL" id="GAV09120.1"/>
    </source>
</evidence>
<dbReference type="Gene3D" id="1.20.1560.10">
    <property type="entry name" value="ABC transporter type 1, transmembrane domain"/>
    <property type="match status" value="1"/>
</dbReference>
<feature type="domain" description="ABC transmembrane type-1" evidence="20">
    <location>
        <begin position="1"/>
        <end position="144"/>
    </location>
</feature>
<dbReference type="PROSITE" id="PS00211">
    <property type="entry name" value="ABC_TRANSPORTER_1"/>
    <property type="match status" value="1"/>
</dbReference>
<dbReference type="GO" id="GO:0090374">
    <property type="term" value="P:oligopeptide export from mitochondrion"/>
    <property type="evidence" value="ECO:0007669"/>
    <property type="project" value="TreeGrafter"/>
</dbReference>
<dbReference type="STRING" id="947166.A0A1D1W6S4"/>
<dbReference type="InterPro" id="IPR027417">
    <property type="entry name" value="P-loop_NTPase"/>
</dbReference>
<keyword evidence="4" id="KW-0633">Potassium transport</keyword>
<dbReference type="PANTHER" id="PTHR43394">
    <property type="entry name" value="ATP-DEPENDENT PERMEASE MDL1, MITOCHONDRIAL"/>
    <property type="match status" value="1"/>
</dbReference>
<dbReference type="InterPro" id="IPR017871">
    <property type="entry name" value="ABC_transporter-like_CS"/>
</dbReference>
<evidence type="ECO:0000259" key="20">
    <source>
        <dbReference type="PROSITE" id="PS50929"/>
    </source>
</evidence>
<keyword evidence="10" id="KW-0630">Potassium</keyword>
<keyword evidence="5" id="KW-0812">Transmembrane</keyword>
<organism evidence="21 22">
    <name type="scientific">Ramazzottius varieornatus</name>
    <name type="common">Water bear</name>
    <name type="synonym">Tardigrade</name>
    <dbReference type="NCBI Taxonomy" id="947166"/>
    <lineage>
        <taxon>Eukaryota</taxon>
        <taxon>Metazoa</taxon>
        <taxon>Ecdysozoa</taxon>
        <taxon>Tardigrada</taxon>
        <taxon>Eutardigrada</taxon>
        <taxon>Parachela</taxon>
        <taxon>Hypsibioidea</taxon>
        <taxon>Ramazzottiidae</taxon>
        <taxon>Ramazzottius</taxon>
    </lineage>
</organism>
<dbReference type="Proteomes" id="UP000186922">
    <property type="component" value="Unassembled WGS sequence"/>
</dbReference>
<dbReference type="PROSITE" id="PS50893">
    <property type="entry name" value="ABC_TRANSPORTER_2"/>
    <property type="match status" value="1"/>
</dbReference>
<feature type="chain" id="PRO_5008899288" description="Mitochondrial potassium channel ATP-binding subunit" evidence="18">
    <location>
        <begin position="17"/>
        <end position="421"/>
    </location>
</feature>
<dbReference type="Pfam" id="PF00005">
    <property type="entry name" value="ABC_tran"/>
    <property type="match status" value="1"/>
</dbReference>
<feature type="domain" description="ABC transporter" evidence="19">
    <location>
        <begin position="179"/>
        <end position="416"/>
    </location>
</feature>
<evidence type="ECO:0000256" key="8">
    <source>
        <dbReference type="ARBA" id="ARBA00022840"/>
    </source>
</evidence>
<gene>
    <name evidence="21" type="primary">RvY_18716</name>
    <name evidence="21" type="synonym">RvY_18716.1</name>
    <name evidence="21" type="ORF">RvY_18716-1</name>
</gene>
<dbReference type="InterPro" id="IPR003439">
    <property type="entry name" value="ABC_transporter-like_ATP-bd"/>
</dbReference>
<dbReference type="FunFam" id="3.40.50.300:FF:000403">
    <property type="entry name" value="ATP-binding cassette sub-family B member 8, mitochondrial"/>
    <property type="match status" value="1"/>
</dbReference>
<evidence type="ECO:0000256" key="18">
    <source>
        <dbReference type="SAM" id="SignalP"/>
    </source>
</evidence>
<evidence type="ECO:0000256" key="17">
    <source>
        <dbReference type="ARBA" id="ARBA00042968"/>
    </source>
</evidence>
<evidence type="ECO:0000256" key="5">
    <source>
        <dbReference type="ARBA" id="ARBA00022692"/>
    </source>
</evidence>
<protein>
    <recommendedName>
        <fullName evidence="15">Mitochondrial potassium channel ATP-binding subunit</fullName>
    </recommendedName>
    <alternativeName>
        <fullName evidence="17">ATP-binding cassette sub-family B member 8, mitochondrial</fullName>
    </alternativeName>
    <alternativeName>
        <fullName evidence="16">Mitochondrial sulfonylurea-receptor</fullName>
    </alternativeName>
</protein>
<evidence type="ECO:0000256" key="2">
    <source>
        <dbReference type="ARBA" id="ARBA00007577"/>
    </source>
</evidence>
<dbReference type="GO" id="GO:0006813">
    <property type="term" value="P:potassium ion transport"/>
    <property type="evidence" value="ECO:0007669"/>
    <property type="project" value="UniProtKB-KW"/>
</dbReference>
<keyword evidence="14" id="KW-0472">Membrane</keyword>
<accession>A0A1D1W6S4</accession>
<keyword evidence="12" id="KW-0406">Ion transport</keyword>
<dbReference type="Pfam" id="PF00664">
    <property type="entry name" value="ABC_membrane"/>
    <property type="match status" value="1"/>
</dbReference>
<feature type="signal peptide" evidence="18">
    <location>
        <begin position="1"/>
        <end position="16"/>
    </location>
</feature>
<reference evidence="21 22" key="1">
    <citation type="journal article" date="2016" name="Nat. Commun.">
        <title>Extremotolerant tardigrade genome and improved radiotolerance of human cultured cells by tardigrade-unique protein.</title>
        <authorList>
            <person name="Hashimoto T."/>
            <person name="Horikawa D.D."/>
            <person name="Saito Y."/>
            <person name="Kuwahara H."/>
            <person name="Kozuka-Hata H."/>
            <person name="Shin-I T."/>
            <person name="Minakuchi Y."/>
            <person name="Ohishi K."/>
            <person name="Motoyama A."/>
            <person name="Aizu T."/>
            <person name="Enomoto A."/>
            <person name="Kondo K."/>
            <person name="Tanaka S."/>
            <person name="Hara Y."/>
            <person name="Koshikawa S."/>
            <person name="Sagara H."/>
            <person name="Miura T."/>
            <person name="Yokobori S."/>
            <person name="Miyagawa K."/>
            <person name="Suzuki Y."/>
            <person name="Kubo T."/>
            <person name="Oyama M."/>
            <person name="Kohara Y."/>
            <person name="Fujiyama A."/>
            <person name="Arakawa K."/>
            <person name="Katayama T."/>
            <person name="Toyoda A."/>
            <person name="Kunieda T."/>
        </authorList>
    </citation>
    <scope>NUCLEOTIDE SEQUENCE [LARGE SCALE GENOMIC DNA]</scope>
    <source>
        <strain evidence="21 22">YOKOZUNA-1</strain>
    </source>
</reference>
<evidence type="ECO:0000256" key="15">
    <source>
        <dbReference type="ARBA" id="ARBA00040439"/>
    </source>
</evidence>
<dbReference type="GO" id="GO:0005743">
    <property type="term" value="C:mitochondrial inner membrane"/>
    <property type="evidence" value="ECO:0007669"/>
    <property type="project" value="UniProtKB-SubCell"/>
</dbReference>
<evidence type="ECO:0000256" key="9">
    <source>
        <dbReference type="ARBA" id="ARBA00022946"/>
    </source>
</evidence>
<evidence type="ECO:0000256" key="10">
    <source>
        <dbReference type="ARBA" id="ARBA00022958"/>
    </source>
</evidence>
<keyword evidence="18" id="KW-0732">Signal</keyword>
<comment type="similarity">
    <text evidence="2">Belongs to the ABC transporter superfamily. ABCB family. Multidrug resistance exporter (TC 3.A.1.201) subfamily.</text>
</comment>
<keyword evidence="11" id="KW-1133">Transmembrane helix</keyword>
<evidence type="ECO:0000256" key="13">
    <source>
        <dbReference type="ARBA" id="ARBA00023128"/>
    </source>
</evidence>
<keyword evidence="22" id="KW-1185">Reference proteome</keyword>
<keyword evidence="13" id="KW-0496">Mitochondrion</keyword>
<evidence type="ECO:0000256" key="14">
    <source>
        <dbReference type="ARBA" id="ARBA00023136"/>
    </source>
</evidence>
<keyword evidence="8" id="KW-0067">ATP-binding</keyword>
<dbReference type="GO" id="GO:0016887">
    <property type="term" value="F:ATP hydrolysis activity"/>
    <property type="evidence" value="ECO:0007669"/>
    <property type="project" value="InterPro"/>
</dbReference>
<dbReference type="CDD" id="cd03249">
    <property type="entry name" value="ABC_MTABC3_MDL1_MDL2"/>
    <property type="match status" value="1"/>
</dbReference>
<comment type="caution">
    <text evidence="21">The sequence shown here is derived from an EMBL/GenBank/DDBJ whole genome shotgun (WGS) entry which is preliminary data.</text>
</comment>
<evidence type="ECO:0000256" key="12">
    <source>
        <dbReference type="ARBA" id="ARBA00023065"/>
    </source>
</evidence>
<evidence type="ECO:0000256" key="3">
    <source>
        <dbReference type="ARBA" id="ARBA00022448"/>
    </source>
</evidence>
<evidence type="ECO:0000256" key="16">
    <source>
        <dbReference type="ARBA" id="ARBA00041416"/>
    </source>
</evidence>